<sequence>MGHGNVLHGGVVMGCPHGGLVVPVPGGGGGTDTVRIDGAAVVTAADPFTVSGCAHTVAGRPRPCVDVRFVPDGGGAGQVCVDGVPVLLETAAGMCFGAGPVPQGPPVIVSAGRGRPGGVEGVACR</sequence>
<evidence type="ECO:0000313" key="1">
    <source>
        <dbReference type="EMBL" id="MEU3708782.1"/>
    </source>
</evidence>
<keyword evidence="2" id="KW-1185">Reference proteome</keyword>
<dbReference type="Proteomes" id="UP001550853">
    <property type="component" value="Unassembled WGS sequence"/>
</dbReference>
<organism evidence="1 2">
    <name type="scientific">Streptomyces catenulae</name>
    <dbReference type="NCBI Taxonomy" id="66875"/>
    <lineage>
        <taxon>Bacteria</taxon>
        <taxon>Bacillati</taxon>
        <taxon>Actinomycetota</taxon>
        <taxon>Actinomycetes</taxon>
        <taxon>Kitasatosporales</taxon>
        <taxon>Streptomycetaceae</taxon>
        <taxon>Streptomyces</taxon>
    </lineage>
</organism>
<dbReference type="EMBL" id="JBEZVI010000001">
    <property type="protein sequence ID" value="MEU3708782.1"/>
    <property type="molecule type" value="Genomic_DNA"/>
</dbReference>
<protein>
    <recommendedName>
        <fullName evidence="3">PAAR motif protein</fullName>
    </recommendedName>
</protein>
<gene>
    <name evidence="1" type="ORF">AB0E61_01620</name>
</gene>
<reference evidence="1 2" key="1">
    <citation type="submission" date="2024-06" db="EMBL/GenBank/DDBJ databases">
        <title>The Natural Products Discovery Center: Release of the First 8490 Sequenced Strains for Exploring Actinobacteria Biosynthetic Diversity.</title>
        <authorList>
            <person name="Kalkreuter E."/>
            <person name="Kautsar S.A."/>
            <person name="Yang D."/>
            <person name="Bader C.D."/>
            <person name="Teijaro C.N."/>
            <person name="Fluegel L."/>
            <person name="Davis C.M."/>
            <person name="Simpson J.R."/>
            <person name="Lauterbach L."/>
            <person name="Steele A.D."/>
            <person name="Gui C."/>
            <person name="Meng S."/>
            <person name="Li G."/>
            <person name="Viehrig K."/>
            <person name="Ye F."/>
            <person name="Su P."/>
            <person name="Kiefer A.F."/>
            <person name="Nichols A."/>
            <person name="Cepeda A.J."/>
            <person name="Yan W."/>
            <person name="Fan B."/>
            <person name="Jiang Y."/>
            <person name="Adhikari A."/>
            <person name="Zheng C.-J."/>
            <person name="Schuster L."/>
            <person name="Cowan T.M."/>
            <person name="Smanski M.J."/>
            <person name="Chevrette M.G."/>
            <person name="De Carvalho L.P.S."/>
            <person name="Shen B."/>
        </authorList>
    </citation>
    <scope>NUCLEOTIDE SEQUENCE [LARGE SCALE GENOMIC DNA]</scope>
    <source>
        <strain evidence="1 2">NPDC033039</strain>
    </source>
</reference>
<accession>A0ABV2YSR8</accession>
<evidence type="ECO:0000313" key="2">
    <source>
        <dbReference type="Proteomes" id="UP001550853"/>
    </source>
</evidence>
<name>A0ABV2YSR8_9ACTN</name>
<comment type="caution">
    <text evidence="1">The sequence shown here is derived from an EMBL/GenBank/DDBJ whole genome shotgun (WGS) entry which is preliminary data.</text>
</comment>
<proteinExistence type="predicted"/>
<evidence type="ECO:0008006" key="3">
    <source>
        <dbReference type="Google" id="ProtNLM"/>
    </source>
</evidence>
<dbReference type="RefSeq" id="WP_030279491.1">
    <property type="nucleotide sequence ID" value="NZ_JBEZVI010000001.1"/>
</dbReference>